<accession>A0A841Z5V8</accession>
<dbReference type="GO" id="GO:0006402">
    <property type="term" value="P:mRNA catabolic process"/>
    <property type="evidence" value="ECO:0007669"/>
    <property type="project" value="TreeGrafter"/>
</dbReference>
<evidence type="ECO:0000313" key="3">
    <source>
        <dbReference type="EMBL" id="MBC1499706.1"/>
    </source>
</evidence>
<reference evidence="3 4" key="1">
    <citation type="submission" date="2020-03" db="EMBL/GenBank/DDBJ databases">
        <title>Soil Listeria distribution.</title>
        <authorList>
            <person name="Liao J."/>
            <person name="Wiedmann M."/>
        </authorList>
    </citation>
    <scope>NUCLEOTIDE SEQUENCE [LARGE SCALE GENOMIC DNA]</scope>
    <source>
        <strain evidence="3 4">FSL L7-1523</strain>
    </source>
</reference>
<keyword evidence="2" id="KW-1277">Toxin-antitoxin system</keyword>
<gene>
    <name evidence="3" type="ORF">HB943_03750</name>
</gene>
<dbReference type="GO" id="GO:0003677">
    <property type="term" value="F:DNA binding"/>
    <property type="evidence" value="ECO:0007669"/>
    <property type="project" value="InterPro"/>
</dbReference>
<dbReference type="GO" id="GO:0016075">
    <property type="term" value="P:rRNA catabolic process"/>
    <property type="evidence" value="ECO:0007669"/>
    <property type="project" value="TreeGrafter"/>
</dbReference>
<comment type="similarity">
    <text evidence="1">Belongs to the PemK/MazF family.</text>
</comment>
<dbReference type="EMBL" id="JAARRL010000004">
    <property type="protein sequence ID" value="MBC1499706.1"/>
    <property type="molecule type" value="Genomic_DNA"/>
</dbReference>
<dbReference type="Proteomes" id="UP000564536">
    <property type="component" value="Unassembled WGS sequence"/>
</dbReference>
<evidence type="ECO:0000256" key="2">
    <source>
        <dbReference type="ARBA" id="ARBA00022649"/>
    </source>
</evidence>
<dbReference type="Pfam" id="PF02452">
    <property type="entry name" value="PemK_toxin"/>
    <property type="match status" value="1"/>
</dbReference>
<sequence length="113" mass="12845">MVRQGDIIKINLNPKQGYEQQGYRPYICLSHRLVSDYANIAVFAPISNTSRSYPLYVSLTGTETTGKVLLDQLVTIDYNARKYNYVETVPASLLTKLLETVKVIFQKNEKPTN</sequence>
<protein>
    <submittedName>
        <fullName evidence="3">Type II toxin-antitoxin system PemK/MazF family toxin</fullName>
    </submittedName>
</protein>
<comment type="caution">
    <text evidence="3">The sequence shown here is derived from an EMBL/GenBank/DDBJ whole genome shotgun (WGS) entry which is preliminary data.</text>
</comment>
<dbReference type="InterPro" id="IPR003477">
    <property type="entry name" value="PemK-like"/>
</dbReference>
<proteinExistence type="inferred from homology"/>
<dbReference type="InterPro" id="IPR011067">
    <property type="entry name" value="Plasmid_toxin/cell-grow_inhib"/>
</dbReference>
<organism evidence="3 4">
    <name type="scientific">Listeria weihenstephanensis</name>
    <dbReference type="NCBI Taxonomy" id="1006155"/>
    <lineage>
        <taxon>Bacteria</taxon>
        <taxon>Bacillati</taxon>
        <taxon>Bacillota</taxon>
        <taxon>Bacilli</taxon>
        <taxon>Bacillales</taxon>
        <taxon>Listeriaceae</taxon>
        <taxon>Listeria</taxon>
    </lineage>
</organism>
<dbReference type="SUPFAM" id="SSF50118">
    <property type="entry name" value="Cell growth inhibitor/plasmid maintenance toxic component"/>
    <property type="match status" value="1"/>
</dbReference>
<dbReference type="GO" id="GO:0004521">
    <property type="term" value="F:RNA endonuclease activity"/>
    <property type="evidence" value="ECO:0007669"/>
    <property type="project" value="TreeGrafter"/>
</dbReference>
<dbReference type="PANTHER" id="PTHR33988">
    <property type="entry name" value="ENDORIBONUCLEASE MAZF-RELATED"/>
    <property type="match status" value="1"/>
</dbReference>
<evidence type="ECO:0000256" key="1">
    <source>
        <dbReference type="ARBA" id="ARBA00007521"/>
    </source>
</evidence>
<dbReference type="Gene3D" id="2.30.30.110">
    <property type="match status" value="1"/>
</dbReference>
<dbReference type="PANTHER" id="PTHR33988:SF3">
    <property type="entry name" value="ENDORIBONUCLEASE TOXIN CHPB-RELATED"/>
    <property type="match status" value="1"/>
</dbReference>
<evidence type="ECO:0000313" key="4">
    <source>
        <dbReference type="Proteomes" id="UP000564536"/>
    </source>
</evidence>
<dbReference type="AlphaFoldDB" id="A0A841Z5V8"/>
<dbReference type="RefSeq" id="WP_185424716.1">
    <property type="nucleotide sequence ID" value="NZ_JAARRL010000004.1"/>
</dbReference>
<name>A0A841Z5V8_9LIST</name>